<reference evidence="3 4" key="1">
    <citation type="submission" date="2019-02" db="EMBL/GenBank/DDBJ databases">
        <title>Peptostreptococcaceae bacterium ZHW00191 nov., a new bacterium isolated from the human gut.</title>
        <authorList>
            <person name="Zhou H.-W."/>
            <person name="Chen X.-J."/>
        </authorList>
    </citation>
    <scope>NUCLEOTIDE SEQUENCE [LARGE SCALE GENOMIC DNA]</scope>
    <source>
        <strain evidence="3 4">ZHW00191</strain>
    </source>
</reference>
<dbReference type="Proteomes" id="UP000317863">
    <property type="component" value="Unassembled WGS sequence"/>
</dbReference>
<dbReference type="InterPro" id="IPR029149">
    <property type="entry name" value="Creatin/AminoP/Spt16_N"/>
</dbReference>
<keyword evidence="4" id="KW-1185">Reference proteome</keyword>
<keyword evidence="3" id="KW-0378">Hydrolase</keyword>
<dbReference type="Gene3D" id="3.40.350.10">
    <property type="entry name" value="Creatinase/prolidase N-terminal domain"/>
    <property type="match status" value="1"/>
</dbReference>
<evidence type="ECO:0000313" key="4">
    <source>
        <dbReference type="Proteomes" id="UP000317863"/>
    </source>
</evidence>
<dbReference type="Gene3D" id="3.90.230.10">
    <property type="entry name" value="Creatinase/methionine aminopeptidase superfamily"/>
    <property type="match status" value="1"/>
</dbReference>
<protein>
    <submittedName>
        <fullName evidence="3">Aminopeptidase P family protein</fullName>
    </submittedName>
</protein>
<dbReference type="SUPFAM" id="SSF53092">
    <property type="entry name" value="Creatinase/prolidase N-terminal domain"/>
    <property type="match status" value="1"/>
</dbReference>
<dbReference type="AlphaFoldDB" id="A0A544QUK0"/>
<name>A0A544QUK0_9FIRM</name>
<accession>A0A544QUK0</accession>
<sequence length="360" mass="40976">MNAFEKIKEMLNERGIDGIYVSQQANVNYITGYPDELAYAVIGQNDKYVITDGRFVELAENTCIPNGFKVLNWHLFDRSLPKAISHVCRECKIKRLGFEEKFTTYDKYTELKQLLENDNIELVPVSGMIEELRYTKNDEELANSRKACEIADKALEELIPYIKPGVSERELCARLEFSMKMNGAHAIGFETILISGEKTSLPHGKPDDKVIEYGDFVTIDFGAMYNGYISDMTRTFVVGEASEKQIEIYNLVKEAQAKGLECMRDGAHATEPDTEIRKIIKKYEEYYYPGMGHGVGRDLHEEPFLGNYGTKTMKKGCIITMEPGLYIPGWGGVRIEDTVYIKEDGIEILTKFPKELMVLK</sequence>
<dbReference type="PANTHER" id="PTHR46112:SF3">
    <property type="entry name" value="AMINOPEPTIDASE YPDF"/>
    <property type="match status" value="1"/>
</dbReference>
<feature type="domain" description="Peptidase M24" evidence="1">
    <location>
        <begin position="144"/>
        <end position="343"/>
    </location>
</feature>
<dbReference type="CDD" id="cd01092">
    <property type="entry name" value="APP-like"/>
    <property type="match status" value="1"/>
</dbReference>
<dbReference type="OrthoDB" id="9806388at2"/>
<evidence type="ECO:0000259" key="1">
    <source>
        <dbReference type="Pfam" id="PF00557"/>
    </source>
</evidence>
<gene>
    <name evidence="3" type="ORF">EXD82_07040</name>
</gene>
<feature type="domain" description="Creatinase N-terminal" evidence="2">
    <location>
        <begin position="5"/>
        <end position="133"/>
    </location>
</feature>
<dbReference type="EMBL" id="SGJB01000011">
    <property type="protein sequence ID" value="TQQ84388.1"/>
    <property type="molecule type" value="Genomic_DNA"/>
</dbReference>
<dbReference type="Pfam" id="PF01321">
    <property type="entry name" value="Creatinase_N"/>
    <property type="match status" value="1"/>
</dbReference>
<keyword evidence="3" id="KW-0031">Aminopeptidase</keyword>
<dbReference type="Pfam" id="PF00557">
    <property type="entry name" value="Peptidase_M24"/>
    <property type="match status" value="1"/>
</dbReference>
<comment type="caution">
    <text evidence="3">The sequence shown here is derived from an EMBL/GenBank/DDBJ whole genome shotgun (WGS) entry which is preliminary data.</text>
</comment>
<keyword evidence="3" id="KW-0645">Protease</keyword>
<dbReference type="InterPro" id="IPR000587">
    <property type="entry name" value="Creatinase_N"/>
</dbReference>
<proteinExistence type="predicted"/>
<evidence type="ECO:0000313" key="3">
    <source>
        <dbReference type="EMBL" id="TQQ84388.1"/>
    </source>
</evidence>
<organism evidence="3 4">
    <name type="scientific">Peptacetobacter hominis</name>
    <dbReference type="NCBI Taxonomy" id="2743610"/>
    <lineage>
        <taxon>Bacteria</taxon>
        <taxon>Bacillati</taxon>
        <taxon>Bacillota</taxon>
        <taxon>Clostridia</taxon>
        <taxon>Peptostreptococcales</taxon>
        <taxon>Peptostreptococcaceae</taxon>
        <taxon>Peptacetobacter</taxon>
    </lineage>
</organism>
<dbReference type="SUPFAM" id="SSF55920">
    <property type="entry name" value="Creatinase/aminopeptidase"/>
    <property type="match status" value="1"/>
</dbReference>
<dbReference type="RefSeq" id="WP_142536207.1">
    <property type="nucleotide sequence ID" value="NZ_SGJB01000011.1"/>
</dbReference>
<dbReference type="PANTHER" id="PTHR46112">
    <property type="entry name" value="AMINOPEPTIDASE"/>
    <property type="match status" value="1"/>
</dbReference>
<evidence type="ECO:0000259" key="2">
    <source>
        <dbReference type="Pfam" id="PF01321"/>
    </source>
</evidence>
<dbReference type="InterPro" id="IPR050659">
    <property type="entry name" value="Peptidase_M24B"/>
</dbReference>
<dbReference type="GO" id="GO:0004177">
    <property type="term" value="F:aminopeptidase activity"/>
    <property type="evidence" value="ECO:0007669"/>
    <property type="project" value="UniProtKB-KW"/>
</dbReference>
<dbReference type="InterPro" id="IPR036005">
    <property type="entry name" value="Creatinase/aminopeptidase-like"/>
</dbReference>
<dbReference type="InterPro" id="IPR000994">
    <property type="entry name" value="Pept_M24"/>
</dbReference>